<dbReference type="NCBIfam" id="TIGR01484">
    <property type="entry name" value="HAD-SF-IIB"/>
    <property type="match status" value="1"/>
</dbReference>
<gene>
    <name evidence="1" type="ORF">DFR68_102351</name>
</gene>
<name>A0A370HC03_9NOCA</name>
<dbReference type="GO" id="GO:0005829">
    <property type="term" value="C:cytosol"/>
    <property type="evidence" value="ECO:0007669"/>
    <property type="project" value="TreeGrafter"/>
</dbReference>
<organism evidence="1 2">
    <name type="scientific">Nocardia mexicana</name>
    <dbReference type="NCBI Taxonomy" id="279262"/>
    <lineage>
        <taxon>Bacteria</taxon>
        <taxon>Bacillati</taxon>
        <taxon>Actinomycetota</taxon>
        <taxon>Actinomycetes</taxon>
        <taxon>Mycobacteriales</taxon>
        <taxon>Nocardiaceae</taxon>
        <taxon>Nocardia</taxon>
    </lineage>
</organism>
<evidence type="ECO:0000313" key="1">
    <source>
        <dbReference type="EMBL" id="RDI54227.1"/>
    </source>
</evidence>
<dbReference type="PANTHER" id="PTHR10000">
    <property type="entry name" value="PHOSPHOSERINE PHOSPHATASE"/>
    <property type="match status" value="1"/>
</dbReference>
<sequence length="286" mass="30765">MSCIAGVARAKAFARSGDNGRVDTAEKPQLIALDVDGTLLSTGEPISTRVRDAVRAAVADGAHVVITTGRTLLATRLVAEELGLDQGQALCSNGAVQVDISNWKPLALHTFDAEPSVAVLREVFPDMVLSVEKVGVGTWATGYYPGSFRLGEFRFVEDHELALEPTTRLNGWWPGGSLADMVEVMAERSLPGAGWVHGEHEPWLVASKQGVSKGWALERLRQELGIPHEATLAIGDGYNDREMLSWAGLSVAMGNAVEPVLELADEITVDVAEDGVAVVLERWFRN</sequence>
<dbReference type="GO" id="GO:0016791">
    <property type="term" value="F:phosphatase activity"/>
    <property type="evidence" value="ECO:0007669"/>
    <property type="project" value="UniProtKB-ARBA"/>
</dbReference>
<dbReference type="Proteomes" id="UP000255355">
    <property type="component" value="Unassembled WGS sequence"/>
</dbReference>
<reference evidence="1 2" key="1">
    <citation type="submission" date="2018-07" db="EMBL/GenBank/DDBJ databases">
        <title>Genomic Encyclopedia of Type Strains, Phase IV (KMG-IV): sequencing the most valuable type-strain genomes for metagenomic binning, comparative biology and taxonomic classification.</title>
        <authorList>
            <person name="Goeker M."/>
        </authorList>
    </citation>
    <scope>NUCLEOTIDE SEQUENCE [LARGE SCALE GENOMIC DNA]</scope>
    <source>
        <strain evidence="1 2">DSM 44952</strain>
    </source>
</reference>
<dbReference type="Pfam" id="PF08282">
    <property type="entry name" value="Hydrolase_3"/>
    <property type="match status" value="2"/>
</dbReference>
<comment type="caution">
    <text evidence="1">The sequence shown here is derived from an EMBL/GenBank/DDBJ whole genome shotgun (WGS) entry which is preliminary data.</text>
</comment>
<dbReference type="STRING" id="1210089.GCA_001613165_07700"/>
<dbReference type="Gene3D" id="3.40.50.1000">
    <property type="entry name" value="HAD superfamily/HAD-like"/>
    <property type="match status" value="2"/>
</dbReference>
<dbReference type="AlphaFoldDB" id="A0A370HC03"/>
<dbReference type="SUPFAM" id="SSF56784">
    <property type="entry name" value="HAD-like"/>
    <property type="match status" value="1"/>
</dbReference>
<dbReference type="PANTHER" id="PTHR10000:SF8">
    <property type="entry name" value="HAD SUPERFAMILY HYDROLASE-LIKE, TYPE 3"/>
    <property type="match status" value="1"/>
</dbReference>
<dbReference type="PROSITE" id="PS01228">
    <property type="entry name" value="COF_1"/>
    <property type="match status" value="1"/>
</dbReference>
<evidence type="ECO:0000313" key="2">
    <source>
        <dbReference type="Proteomes" id="UP000255355"/>
    </source>
</evidence>
<dbReference type="InterPro" id="IPR023214">
    <property type="entry name" value="HAD_sf"/>
</dbReference>
<dbReference type="OrthoDB" id="3180855at2"/>
<proteinExistence type="predicted"/>
<dbReference type="InterPro" id="IPR006379">
    <property type="entry name" value="HAD-SF_hydro_IIB"/>
</dbReference>
<dbReference type="InterPro" id="IPR036412">
    <property type="entry name" value="HAD-like_sf"/>
</dbReference>
<dbReference type="GO" id="GO:0000287">
    <property type="term" value="F:magnesium ion binding"/>
    <property type="evidence" value="ECO:0007669"/>
    <property type="project" value="TreeGrafter"/>
</dbReference>
<dbReference type="EMBL" id="QQAZ01000002">
    <property type="protein sequence ID" value="RDI54227.1"/>
    <property type="molecule type" value="Genomic_DNA"/>
</dbReference>
<keyword evidence="2" id="KW-1185">Reference proteome</keyword>
<accession>A0A370HC03</accession>
<dbReference type="PROSITE" id="PS01229">
    <property type="entry name" value="COF_2"/>
    <property type="match status" value="1"/>
</dbReference>
<protein>
    <submittedName>
        <fullName evidence="1">HAD superfamily hydrolase (TIGR01484 family)</fullName>
    </submittedName>
</protein>
<keyword evidence="1" id="KW-0378">Hydrolase</keyword>